<dbReference type="InterPro" id="IPR036881">
    <property type="entry name" value="Glyco_hydro_3_C_sf"/>
</dbReference>
<dbReference type="Gene3D" id="3.40.50.1700">
    <property type="entry name" value="Glycoside hydrolase family 3 C-terminal domain"/>
    <property type="match status" value="2"/>
</dbReference>
<reference evidence="4 5" key="1">
    <citation type="journal article" date="2017" name="Front. Microbiol.">
        <title>Labilibaculum manganireducens gen. nov., sp. nov. and Labilibaculum filiforme sp. nov., Novel Bacteroidetes Isolated from Subsurface Sediments of the Baltic Sea.</title>
        <authorList>
            <person name="Vandieken V."/>
            <person name="Marshall I.P."/>
            <person name="Niemann H."/>
            <person name="Engelen B."/>
            <person name="Cypionka H."/>
        </authorList>
    </citation>
    <scope>NUCLEOTIDE SEQUENCE [LARGE SCALE GENOMIC DNA]</scope>
    <source>
        <strain evidence="4 5">59.16B</strain>
    </source>
</reference>
<dbReference type="AlphaFoldDB" id="A0A2N3HZI6"/>
<dbReference type="PRINTS" id="PR00133">
    <property type="entry name" value="GLHYDRLASE3"/>
</dbReference>
<dbReference type="OrthoDB" id="9805821at2"/>
<dbReference type="Pfam" id="PF14310">
    <property type="entry name" value="Fn3-like"/>
    <property type="match status" value="1"/>
</dbReference>
<keyword evidence="2" id="KW-0378">Hydrolase</keyword>
<dbReference type="InterPro" id="IPR002772">
    <property type="entry name" value="Glyco_hydro_3_C"/>
</dbReference>
<dbReference type="SUPFAM" id="SSF51445">
    <property type="entry name" value="(Trans)glycosidases"/>
    <property type="match status" value="1"/>
</dbReference>
<dbReference type="FunFam" id="2.60.40.10:FF:000495">
    <property type="entry name" value="Periplasmic beta-glucosidase"/>
    <property type="match status" value="1"/>
</dbReference>
<dbReference type="PROSITE" id="PS51820">
    <property type="entry name" value="PA14"/>
    <property type="match status" value="1"/>
</dbReference>
<evidence type="ECO:0000256" key="1">
    <source>
        <dbReference type="ARBA" id="ARBA00005336"/>
    </source>
</evidence>
<dbReference type="Pfam" id="PF00933">
    <property type="entry name" value="Glyco_hydro_3"/>
    <property type="match status" value="1"/>
</dbReference>
<dbReference type="EMBL" id="MVDD01000005">
    <property type="protein sequence ID" value="PKQ63488.1"/>
    <property type="molecule type" value="Genomic_DNA"/>
</dbReference>
<dbReference type="InterPro" id="IPR050288">
    <property type="entry name" value="Cellulose_deg_GH3"/>
</dbReference>
<dbReference type="Pfam" id="PF01915">
    <property type="entry name" value="Glyco_hydro_3_C"/>
    <property type="match status" value="1"/>
</dbReference>
<feature type="domain" description="PA14" evidence="3">
    <location>
        <begin position="484"/>
        <end position="626"/>
    </location>
</feature>
<dbReference type="InterPro" id="IPR017853">
    <property type="entry name" value="GH"/>
</dbReference>
<dbReference type="Gene3D" id="3.20.20.300">
    <property type="entry name" value="Glycoside hydrolase, family 3, N-terminal domain"/>
    <property type="match status" value="1"/>
</dbReference>
<dbReference type="Pfam" id="PF07691">
    <property type="entry name" value="PA14"/>
    <property type="match status" value="1"/>
</dbReference>
<dbReference type="Proteomes" id="UP000233535">
    <property type="component" value="Unassembled WGS sequence"/>
</dbReference>
<dbReference type="GO" id="GO:0005975">
    <property type="term" value="P:carbohydrate metabolic process"/>
    <property type="evidence" value="ECO:0007669"/>
    <property type="project" value="InterPro"/>
</dbReference>
<gene>
    <name evidence="4" type="ORF">BZG02_08930</name>
</gene>
<evidence type="ECO:0000313" key="4">
    <source>
        <dbReference type="EMBL" id="PKQ63488.1"/>
    </source>
</evidence>
<comment type="caution">
    <text evidence="4">The sequence shown here is derived from an EMBL/GenBank/DDBJ whole genome shotgun (WGS) entry which is preliminary data.</text>
</comment>
<proteinExistence type="inferred from homology"/>
<dbReference type="SMART" id="SM01217">
    <property type="entry name" value="Fn3_like"/>
    <property type="match status" value="1"/>
</dbReference>
<dbReference type="Gene3D" id="2.60.40.10">
    <property type="entry name" value="Immunoglobulins"/>
    <property type="match status" value="1"/>
</dbReference>
<dbReference type="GO" id="GO:0008422">
    <property type="term" value="F:beta-glucosidase activity"/>
    <property type="evidence" value="ECO:0007669"/>
    <property type="project" value="UniProtKB-ARBA"/>
</dbReference>
<keyword evidence="5" id="KW-1185">Reference proteome</keyword>
<accession>A0A2N3HZI6</accession>
<evidence type="ECO:0000256" key="2">
    <source>
        <dbReference type="ARBA" id="ARBA00022801"/>
    </source>
</evidence>
<evidence type="ECO:0000259" key="3">
    <source>
        <dbReference type="PROSITE" id="PS51820"/>
    </source>
</evidence>
<protein>
    <recommendedName>
        <fullName evidence="3">PA14 domain-containing protein</fullName>
    </recommendedName>
</protein>
<dbReference type="InterPro" id="IPR013783">
    <property type="entry name" value="Ig-like_fold"/>
</dbReference>
<dbReference type="InterPro" id="IPR036962">
    <property type="entry name" value="Glyco_hydro_3_N_sf"/>
</dbReference>
<dbReference type="InterPro" id="IPR026891">
    <property type="entry name" value="Fn3-like"/>
</dbReference>
<dbReference type="InterPro" id="IPR011658">
    <property type="entry name" value="PA14_dom"/>
</dbReference>
<dbReference type="InterPro" id="IPR037524">
    <property type="entry name" value="PA14/GLEYA"/>
</dbReference>
<name>A0A2N3HZI6_9BACT</name>
<organism evidence="4 5">
    <name type="scientific">Labilibaculum filiforme</name>
    <dbReference type="NCBI Taxonomy" id="1940526"/>
    <lineage>
        <taxon>Bacteria</taxon>
        <taxon>Pseudomonadati</taxon>
        <taxon>Bacteroidota</taxon>
        <taxon>Bacteroidia</taxon>
        <taxon>Marinilabiliales</taxon>
        <taxon>Marinifilaceae</taxon>
        <taxon>Labilibaculum</taxon>
    </lineage>
</organism>
<dbReference type="SUPFAM" id="SSF52279">
    <property type="entry name" value="Beta-D-glucan exohydrolase, C-terminal domain"/>
    <property type="match status" value="1"/>
</dbReference>
<evidence type="ECO:0000313" key="5">
    <source>
        <dbReference type="Proteomes" id="UP000233535"/>
    </source>
</evidence>
<dbReference type="SMART" id="SM00758">
    <property type="entry name" value="PA14"/>
    <property type="match status" value="1"/>
</dbReference>
<sequence length="885" mass="98867">MKKIYLLLLATILFFGFTRKDNSPAYKNADLDIETRVADLVARMTLEEKVMQLDMYSAGDLVVDGRVEPVRAAKALNGMSVGSVHDYYPETADHANELQKFIIENTRLGIPALFIEEALHGYQGKKSTAFPVSLGLGSMWDVDLMEKVGKVIATETRSVNVHMVLGPVLGIGREPRWGRVQETYGEDAYLAARNGVAIIKGMQGDDLTADNAVVAEPKHFGVHSMPSKGLNTGTVYIGEREARSHFLYVFEKAFREAGALGAMAAYHEWDGIPAAGDPWLLKDLLRDEWGFKGFVLSDLGAIAKQHNSHHTAKTDEEAILNSIRSGLDMQFYDYTHEKFQKTLIDAVNNGTLEMKDVDRAVSSVLYVKFRLGLFENPYVDTKLKEERYHCQAHQDLALEVAQKSITLLQNNNNTLSFGDNVKKVAIIGDMADKVLLGGYSPKEVEGTSIVEAFKNTAYEVNFVDVGVPTNTAEQIDSKYLVTEDGEEGLLAEYFNNTECSGVPVFSQVETNLARYWHNLSPAAGVVDDNFSIRWSGYIVPPLTGTYEFSLIADDIARFYMNGEQLNDNWDKEMINKWTKKKIRLEKGKKYPIKLEFAEFDAYAAVFLHWKIQPEVSNKETMFTKTVEAAKNADVVVLVLGEKEEECGEGKDRQGLELNTYSKRLLNEVSKVGKPIVLVLQNGRPLVLTEEYQKVDAILESWYAGELSGQATVDIITGKVNPSGKLPITFPRSEGQLPVFYNHQRSATHDYVDGSSKPLFAFGHGLSYSKFKYSDLVIEKAEIAKDENQVVKVKVKNISDRDGSEIVQLYITDSYSSVATPVMQLRGFKRIELKAGEEKEVSFTILPDDLALWNRAMKRVVEPGEFQVKVGAASDDIRLKASFQVK</sequence>
<dbReference type="PANTHER" id="PTHR42715">
    <property type="entry name" value="BETA-GLUCOSIDASE"/>
    <property type="match status" value="1"/>
</dbReference>
<comment type="similarity">
    <text evidence="1">Belongs to the glycosyl hydrolase 3 family.</text>
</comment>
<dbReference type="InterPro" id="IPR001764">
    <property type="entry name" value="Glyco_hydro_3_N"/>
</dbReference>
<dbReference type="RefSeq" id="WP_101261080.1">
    <property type="nucleotide sequence ID" value="NZ_MVDD01000005.1"/>
</dbReference>
<dbReference type="PANTHER" id="PTHR42715:SF10">
    <property type="entry name" value="BETA-GLUCOSIDASE"/>
    <property type="match status" value="1"/>
</dbReference>